<dbReference type="InterPro" id="IPR013783">
    <property type="entry name" value="Ig-like_fold"/>
</dbReference>
<dbReference type="SUPFAM" id="SSF48726">
    <property type="entry name" value="Immunoglobulin"/>
    <property type="match status" value="2"/>
</dbReference>
<keyword evidence="5" id="KW-0393">Immunoglobulin domain</keyword>
<dbReference type="Pfam" id="PF08205">
    <property type="entry name" value="C2-set_2"/>
    <property type="match status" value="1"/>
</dbReference>
<sequence>MLGDPGSGVHDLEITNVTLEDDGRFQCQVSPNRGQDAIRADAILTVLVKPTSVTASSTSRSPRLGLYEVGQGSQLTLRCDVTGARPAAQVQWQRNGVPVQLGGSTVFTVD</sequence>
<accession>A0A6A4VZ10</accession>
<dbReference type="PANTHER" id="PTHR11640:SF136">
    <property type="entry name" value="NEPHRIN"/>
    <property type="match status" value="1"/>
</dbReference>
<gene>
    <name evidence="7" type="primary">rst_5</name>
    <name evidence="7" type="ORF">FJT64_026509</name>
</gene>
<dbReference type="GO" id="GO:0005886">
    <property type="term" value="C:plasma membrane"/>
    <property type="evidence" value="ECO:0007669"/>
    <property type="project" value="TreeGrafter"/>
</dbReference>
<dbReference type="EMBL" id="VIIS01001197">
    <property type="protein sequence ID" value="KAF0301137.1"/>
    <property type="molecule type" value="Genomic_DNA"/>
</dbReference>
<dbReference type="GO" id="GO:0098609">
    <property type="term" value="P:cell-cell adhesion"/>
    <property type="evidence" value="ECO:0007669"/>
    <property type="project" value="TreeGrafter"/>
</dbReference>
<dbReference type="OrthoDB" id="6347235at2759"/>
<reference evidence="7 8" key="1">
    <citation type="submission" date="2019-07" db="EMBL/GenBank/DDBJ databases">
        <title>Draft genome assembly of a fouling barnacle, Amphibalanus amphitrite (Darwin, 1854): The first reference genome for Thecostraca.</title>
        <authorList>
            <person name="Kim W."/>
        </authorList>
    </citation>
    <scope>NUCLEOTIDE SEQUENCE [LARGE SCALE GENOMIC DNA]</scope>
    <source>
        <strain evidence="7">SNU_AA5</strain>
        <tissue evidence="7">Soma without cirri and trophi</tissue>
    </source>
</reference>
<keyword evidence="8" id="KW-1185">Reference proteome</keyword>
<dbReference type="InterPro" id="IPR036179">
    <property type="entry name" value="Ig-like_dom_sf"/>
</dbReference>
<evidence type="ECO:0000313" key="8">
    <source>
        <dbReference type="Proteomes" id="UP000440578"/>
    </source>
</evidence>
<name>A0A6A4VZ10_AMPAM</name>
<dbReference type="Gene3D" id="2.60.40.10">
    <property type="entry name" value="Immunoglobulins"/>
    <property type="match status" value="2"/>
</dbReference>
<evidence type="ECO:0000313" key="7">
    <source>
        <dbReference type="EMBL" id="KAF0301137.1"/>
    </source>
</evidence>
<dbReference type="GO" id="GO:0005911">
    <property type="term" value="C:cell-cell junction"/>
    <property type="evidence" value="ECO:0007669"/>
    <property type="project" value="TreeGrafter"/>
</dbReference>
<dbReference type="AlphaFoldDB" id="A0A6A4VZ10"/>
<keyword evidence="4" id="KW-0325">Glycoprotein</keyword>
<evidence type="ECO:0000256" key="2">
    <source>
        <dbReference type="ARBA" id="ARBA00023136"/>
    </source>
</evidence>
<proteinExistence type="predicted"/>
<comment type="caution">
    <text evidence="7">The sequence shown here is derived from an EMBL/GenBank/DDBJ whole genome shotgun (WGS) entry which is preliminary data.</text>
</comment>
<comment type="subcellular location">
    <subcellularLocation>
        <location evidence="1">Membrane</location>
        <topology evidence="1">Single-pass type I membrane protein</topology>
    </subcellularLocation>
</comment>
<organism evidence="7 8">
    <name type="scientific">Amphibalanus amphitrite</name>
    <name type="common">Striped barnacle</name>
    <name type="synonym">Balanus amphitrite</name>
    <dbReference type="NCBI Taxonomy" id="1232801"/>
    <lineage>
        <taxon>Eukaryota</taxon>
        <taxon>Metazoa</taxon>
        <taxon>Ecdysozoa</taxon>
        <taxon>Arthropoda</taxon>
        <taxon>Crustacea</taxon>
        <taxon>Multicrustacea</taxon>
        <taxon>Cirripedia</taxon>
        <taxon>Thoracica</taxon>
        <taxon>Thoracicalcarea</taxon>
        <taxon>Balanomorpha</taxon>
        <taxon>Balanoidea</taxon>
        <taxon>Balanidae</taxon>
        <taxon>Amphibalaninae</taxon>
        <taxon>Amphibalanus</taxon>
    </lineage>
</organism>
<keyword evidence="3" id="KW-1015">Disulfide bond</keyword>
<dbReference type="Proteomes" id="UP000440578">
    <property type="component" value="Unassembled WGS sequence"/>
</dbReference>
<dbReference type="PROSITE" id="PS50835">
    <property type="entry name" value="IG_LIKE"/>
    <property type="match status" value="1"/>
</dbReference>
<dbReference type="InterPro" id="IPR013162">
    <property type="entry name" value="CD80_C2-set"/>
</dbReference>
<dbReference type="InterPro" id="IPR007110">
    <property type="entry name" value="Ig-like_dom"/>
</dbReference>
<dbReference type="GO" id="GO:0050839">
    <property type="term" value="F:cell adhesion molecule binding"/>
    <property type="evidence" value="ECO:0007669"/>
    <property type="project" value="TreeGrafter"/>
</dbReference>
<evidence type="ECO:0000256" key="3">
    <source>
        <dbReference type="ARBA" id="ARBA00023157"/>
    </source>
</evidence>
<evidence type="ECO:0000256" key="5">
    <source>
        <dbReference type="ARBA" id="ARBA00023319"/>
    </source>
</evidence>
<protein>
    <submittedName>
        <fullName evidence="7">Irregular chiasm C-roughest protein</fullName>
    </submittedName>
</protein>
<evidence type="ECO:0000256" key="1">
    <source>
        <dbReference type="ARBA" id="ARBA00004479"/>
    </source>
</evidence>
<feature type="domain" description="Ig-like" evidence="6">
    <location>
        <begin position="62"/>
        <end position="110"/>
    </location>
</feature>
<keyword evidence="2" id="KW-0472">Membrane</keyword>
<evidence type="ECO:0000259" key="6">
    <source>
        <dbReference type="PROSITE" id="PS50835"/>
    </source>
</evidence>
<dbReference type="PANTHER" id="PTHR11640">
    <property type="entry name" value="NEPHRIN"/>
    <property type="match status" value="1"/>
</dbReference>
<evidence type="ECO:0000256" key="4">
    <source>
        <dbReference type="ARBA" id="ARBA00023180"/>
    </source>
</evidence>
<dbReference type="InterPro" id="IPR051275">
    <property type="entry name" value="Cell_adhesion_signaling"/>
</dbReference>